<dbReference type="RefSeq" id="WP_155087883.1">
    <property type="nucleotide sequence ID" value="NZ_WJYA01000003.1"/>
</dbReference>
<name>A0A7K1GCB7_9FLAO</name>
<organism evidence="1 2">
    <name type="scientific">Winogradskyella ouciana</name>
    <dbReference type="NCBI Taxonomy" id="2608631"/>
    <lineage>
        <taxon>Bacteria</taxon>
        <taxon>Pseudomonadati</taxon>
        <taxon>Bacteroidota</taxon>
        <taxon>Flavobacteriia</taxon>
        <taxon>Flavobacteriales</taxon>
        <taxon>Flavobacteriaceae</taxon>
        <taxon>Winogradskyella</taxon>
    </lineage>
</organism>
<gene>
    <name evidence="1" type="ORF">F1003_03795</name>
</gene>
<evidence type="ECO:0008006" key="3">
    <source>
        <dbReference type="Google" id="ProtNLM"/>
    </source>
</evidence>
<keyword evidence="2" id="KW-1185">Reference proteome</keyword>
<dbReference type="AlphaFoldDB" id="A0A7K1GCB7"/>
<reference evidence="1 2" key="1">
    <citation type="submission" date="2019-11" db="EMBL/GenBank/DDBJ databases">
        <title>Winogradskyella ouciana sp. nov., isolated from the hadal seawater of the Mariana Trench.</title>
        <authorList>
            <person name="Liu R."/>
        </authorList>
    </citation>
    <scope>NUCLEOTIDE SEQUENCE [LARGE SCALE GENOMIC DNA]</scope>
    <source>
        <strain evidence="1 2">ZXX205</strain>
    </source>
</reference>
<accession>A0A7K1GCB7</accession>
<dbReference type="InterPro" id="IPR035235">
    <property type="entry name" value="DUF5343"/>
</dbReference>
<protein>
    <recommendedName>
        <fullName evidence="3">DUF5343 domain-containing protein</fullName>
    </recommendedName>
</protein>
<proteinExistence type="predicted"/>
<evidence type="ECO:0000313" key="2">
    <source>
        <dbReference type="Proteomes" id="UP000447545"/>
    </source>
</evidence>
<dbReference type="EMBL" id="WJYA01000003">
    <property type="protein sequence ID" value="MTE26048.1"/>
    <property type="molecule type" value="Genomic_DNA"/>
</dbReference>
<evidence type="ECO:0000313" key="1">
    <source>
        <dbReference type="EMBL" id="MTE26048.1"/>
    </source>
</evidence>
<sequence>MALPESYLVTTKNLKSVIEAVTKAQAPTKFTLAFLKNLGFKSTNDRLYLKLFKDLGLLDGSGVPNKTYFEFIDRTQTSKILGKQIMEAYSDLYSLNKEAHKMTKTEVKNKFRTLTQGAKSDNVLDLMAKTFKALADNADFNVASLVPSDNDESNFEYESDQDLDERRQQIGEIVNKNITTEMHYNIQIHLPETKDIAVYDAIFKSLKEHLL</sequence>
<dbReference type="Pfam" id="PF17278">
    <property type="entry name" value="DUF5343"/>
    <property type="match status" value="1"/>
</dbReference>
<comment type="caution">
    <text evidence="1">The sequence shown here is derived from an EMBL/GenBank/DDBJ whole genome shotgun (WGS) entry which is preliminary data.</text>
</comment>
<dbReference type="Proteomes" id="UP000447545">
    <property type="component" value="Unassembled WGS sequence"/>
</dbReference>